<organism evidence="3 4">
    <name type="scientific">Prunus dulcis</name>
    <name type="common">Almond</name>
    <name type="synonym">Amygdalus dulcis</name>
    <dbReference type="NCBI Taxonomy" id="3755"/>
    <lineage>
        <taxon>Eukaryota</taxon>
        <taxon>Viridiplantae</taxon>
        <taxon>Streptophyta</taxon>
        <taxon>Embryophyta</taxon>
        <taxon>Tracheophyta</taxon>
        <taxon>Spermatophyta</taxon>
        <taxon>Magnoliopsida</taxon>
        <taxon>eudicotyledons</taxon>
        <taxon>Gunneridae</taxon>
        <taxon>Pentapetalae</taxon>
        <taxon>rosids</taxon>
        <taxon>fabids</taxon>
        <taxon>Rosales</taxon>
        <taxon>Rosaceae</taxon>
        <taxon>Amygdaloideae</taxon>
        <taxon>Amygdaleae</taxon>
        <taxon>Prunus</taxon>
    </lineage>
</organism>
<dbReference type="GO" id="GO:0016787">
    <property type="term" value="F:hydrolase activity"/>
    <property type="evidence" value="ECO:0007669"/>
    <property type="project" value="InterPro"/>
</dbReference>
<evidence type="ECO:0000256" key="1">
    <source>
        <dbReference type="ARBA" id="ARBA00010515"/>
    </source>
</evidence>
<proteinExistence type="inferred from homology"/>
<comment type="similarity">
    <text evidence="1">Belongs to the 'GDXG' lipolytic enzyme family.</text>
</comment>
<dbReference type="Gene3D" id="3.40.50.1820">
    <property type="entry name" value="alpha/beta hydrolase"/>
    <property type="match status" value="1"/>
</dbReference>
<accession>A0A5E4GE44</accession>
<feature type="domain" description="Alpha/beta hydrolase fold-3" evidence="2">
    <location>
        <begin position="15"/>
        <end position="63"/>
    </location>
</feature>
<dbReference type="InterPro" id="IPR013094">
    <property type="entry name" value="AB_hydrolase_3"/>
</dbReference>
<dbReference type="Proteomes" id="UP000327085">
    <property type="component" value="Chromosome 1"/>
</dbReference>
<dbReference type="InParanoid" id="A0A5E4GE44"/>
<evidence type="ECO:0000313" key="3">
    <source>
        <dbReference type="EMBL" id="VVA38149.1"/>
    </source>
</evidence>
<name>A0A5E4GE44_PRUDU</name>
<sequence length="85" mass="9669">MINPVGESAPSIAGLGCSPLLVCVAGKDELRERGVWYFDLVRESGWREEVELFEVEGEDHCFHIWSEIETDNVKEMIKRLASFLV</sequence>
<evidence type="ECO:0000259" key="2">
    <source>
        <dbReference type="Pfam" id="PF07859"/>
    </source>
</evidence>
<dbReference type="InterPro" id="IPR029058">
    <property type="entry name" value="AB_hydrolase_fold"/>
</dbReference>
<dbReference type="Pfam" id="PF07859">
    <property type="entry name" value="Abhydrolase_3"/>
    <property type="match status" value="1"/>
</dbReference>
<gene>
    <name evidence="3" type="ORF">ALMOND_2B023884</name>
</gene>
<dbReference type="OMA" id="FHIWSEI"/>
<dbReference type="EMBL" id="CABIKO010000609">
    <property type="protein sequence ID" value="VVA38149.1"/>
    <property type="molecule type" value="Genomic_DNA"/>
</dbReference>
<dbReference type="AlphaFoldDB" id="A0A5E4GE44"/>
<evidence type="ECO:0000313" key="4">
    <source>
        <dbReference type="Proteomes" id="UP000327085"/>
    </source>
</evidence>
<dbReference type="SUPFAM" id="SSF53474">
    <property type="entry name" value="alpha/beta-Hydrolases"/>
    <property type="match status" value="1"/>
</dbReference>
<reference evidence="4" key="1">
    <citation type="journal article" date="2020" name="Plant J.">
        <title>Transposons played a major role in the diversification between the closely related almond and peach genomes: results from the almond genome sequence.</title>
        <authorList>
            <person name="Alioto T."/>
            <person name="Alexiou K.G."/>
            <person name="Bardil A."/>
            <person name="Barteri F."/>
            <person name="Castanera R."/>
            <person name="Cruz F."/>
            <person name="Dhingra A."/>
            <person name="Duval H."/>
            <person name="Fernandez I Marti A."/>
            <person name="Frias L."/>
            <person name="Galan B."/>
            <person name="Garcia J.L."/>
            <person name="Howad W."/>
            <person name="Gomez-Garrido J."/>
            <person name="Gut M."/>
            <person name="Julca I."/>
            <person name="Morata J."/>
            <person name="Puigdomenech P."/>
            <person name="Ribeca P."/>
            <person name="Rubio Cabetas M.J."/>
            <person name="Vlasova A."/>
            <person name="Wirthensohn M."/>
            <person name="Garcia-Mas J."/>
            <person name="Gabaldon T."/>
            <person name="Casacuberta J.M."/>
            <person name="Arus P."/>
        </authorList>
    </citation>
    <scope>NUCLEOTIDE SEQUENCE [LARGE SCALE GENOMIC DNA]</scope>
    <source>
        <strain evidence="4">cv. Texas</strain>
    </source>
</reference>
<dbReference type="Gramene" id="VVA38149">
    <property type="protein sequence ID" value="VVA38149"/>
    <property type="gene ID" value="Prudul26B023884"/>
</dbReference>
<protein>
    <submittedName>
        <fullName evidence="3">PREDICTED: 2-hydroxyisoflavanone dehydratase</fullName>
    </submittedName>
</protein>